<evidence type="ECO:0000313" key="3">
    <source>
        <dbReference type="Proteomes" id="UP001153269"/>
    </source>
</evidence>
<feature type="compositionally biased region" description="Basic residues" evidence="1">
    <location>
        <begin position="16"/>
        <end position="27"/>
    </location>
</feature>
<keyword evidence="3" id="KW-1185">Reference proteome</keyword>
<evidence type="ECO:0000256" key="1">
    <source>
        <dbReference type="SAM" id="MobiDB-lite"/>
    </source>
</evidence>
<sequence>MRQSKRCREENNPARQKWHERRNRVRRGAAVYQSPEVSDKGANRLADNLRLPIKPRPLTLTPGVATADTPSGLSTRLSQELMKHSTLSEDPGVRTPQAPRAPTLGAPASPRSRLSSIY</sequence>
<feature type="region of interest" description="Disordered" evidence="1">
    <location>
        <begin position="80"/>
        <end position="118"/>
    </location>
</feature>
<proteinExistence type="predicted"/>
<dbReference type="EMBL" id="CADEAL010000560">
    <property type="protein sequence ID" value="CAB1422096.1"/>
    <property type="molecule type" value="Genomic_DNA"/>
</dbReference>
<dbReference type="Proteomes" id="UP001153269">
    <property type="component" value="Unassembled WGS sequence"/>
</dbReference>
<evidence type="ECO:0000313" key="2">
    <source>
        <dbReference type="EMBL" id="CAB1422096.1"/>
    </source>
</evidence>
<dbReference type="AlphaFoldDB" id="A0A9N7U139"/>
<accession>A0A9N7U139</accession>
<protein>
    <submittedName>
        <fullName evidence="2">Uncharacterized protein</fullName>
    </submittedName>
</protein>
<reference evidence="2" key="1">
    <citation type="submission" date="2020-03" db="EMBL/GenBank/DDBJ databases">
        <authorList>
            <person name="Weist P."/>
        </authorList>
    </citation>
    <scope>NUCLEOTIDE SEQUENCE</scope>
</reference>
<gene>
    <name evidence="2" type="ORF">PLEPLA_LOCUS9985</name>
</gene>
<organism evidence="2 3">
    <name type="scientific">Pleuronectes platessa</name>
    <name type="common">European plaice</name>
    <dbReference type="NCBI Taxonomy" id="8262"/>
    <lineage>
        <taxon>Eukaryota</taxon>
        <taxon>Metazoa</taxon>
        <taxon>Chordata</taxon>
        <taxon>Craniata</taxon>
        <taxon>Vertebrata</taxon>
        <taxon>Euteleostomi</taxon>
        <taxon>Actinopterygii</taxon>
        <taxon>Neopterygii</taxon>
        <taxon>Teleostei</taxon>
        <taxon>Neoteleostei</taxon>
        <taxon>Acanthomorphata</taxon>
        <taxon>Carangaria</taxon>
        <taxon>Pleuronectiformes</taxon>
        <taxon>Pleuronectoidei</taxon>
        <taxon>Pleuronectidae</taxon>
        <taxon>Pleuronectes</taxon>
    </lineage>
</organism>
<comment type="caution">
    <text evidence="2">The sequence shown here is derived from an EMBL/GenBank/DDBJ whole genome shotgun (WGS) entry which is preliminary data.</text>
</comment>
<name>A0A9N7U139_PLEPL</name>
<feature type="compositionally biased region" description="Basic and acidic residues" evidence="1">
    <location>
        <begin position="1"/>
        <end position="12"/>
    </location>
</feature>
<feature type="region of interest" description="Disordered" evidence="1">
    <location>
        <begin position="1"/>
        <end position="39"/>
    </location>
</feature>